<keyword evidence="4" id="KW-1185">Reference proteome</keyword>
<dbReference type="PANTHER" id="PTHR11439:SF455">
    <property type="entry name" value="RLK (RECEPTOR-LIKE PROTEIN KINASE) 8, PUTATIVE-RELATED"/>
    <property type="match status" value="1"/>
</dbReference>
<accession>A0A803Q073</accession>
<feature type="compositionally biased region" description="Pro residues" evidence="1">
    <location>
        <begin position="36"/>
        <end position="46"/>
    </location>
</feature>
<dbReference type="Proteomes" id="UP000596661">
    <property type="component" value="Chromosome 6"/>
</dbReference>
<name>A0A803Q073_CANSA</name>
<dbReference type="PANTHER" id="PTHR11439">
    <property type="entry name" value="GAG-POL-RELATED RETROTRANSPOSON"/>
    <property type="match status" value="1"/>
</dbReference>
<dbReference type="EnsemblPlants" id="evm.model.06.845">
    <property type="protein sequence ID" value="cds.evm.model.06.845"/>
    <property type="gene ID" value="evm.TU.06.845"/>
</dbReference>
<evidence type="ECO:0000313" key="3">
    <source>
        <dbReference type="EnsemblPlants" id="cds.evm.model.06.845"/>
    </source>
</evidence>
<protein>
    <recommendedName>
        <fullName evidence="2">Reverse transcriptase Ty1/copia-type domain-containing protein</fullName>
    </recommendedName>
</protein>
<proteinExistence type="predicted"/>
<feature type="compositionally biased region" description="Polar residues" evidence="1">
    <location>
        <begin position="22"/>
        <end position="32"/>
    </location>
</feature>
<feature type="region of interest" description="Disordered" evidence="1">
    <location>
        <begin position="703"/>
        <end position="727"/>
    </location>
</feature>
<dbReference type="Pfam" id="PF10294">
    <property type="entry name" value="Methyltransf_16"/>
    <property type="match status" value="1"/>
</dbReference>
<dbReference type="SUPFAM" id="SSF56672">
    <property type="entry name" value="DNA/RNA polymerases"/>
    <property type="match status" value="1"/>
</dbReference>
<organism evidence="3 4">
    <name type="scientific">Cannabis sativa</name>
    <name type="common">Hemp</name>
    <name type="synonym">Marijuana</name>
    <dbReference type="NCBI Taxonomy" id="3483"/>
    <lineage>
        <taxon>Eukaryota</taxon>
        <taxon>Viridiplantae</taxon>
        <taxon>Streptophyta</taxon>
        <taxon>Embryophyta</taxon>
        <taxon>Tracheophyta</taxon>
        <taxon>Spermatophyta</taxon>
        <taxon>Magnoliopsida</taxon>
        <taxon>eudicotyledons</taxon>
        <taxon>Gunneridae</taxon>
        <taxon>Pentapetalae</taxon>
        <taxon>rosids</taxon>
        <taxon>fabids</taxon>
        <taxon>Rosales</taxon>
        <taxon>Cannabaceae</taxon>
        <taxon>Cannabis</taxon>
    </lineage>
</organism>
<dbReference type="AlphaFoldDB" id="A0A803Q073"/>
<dbReference type="EMBL" id="UZAU01000584">
    <property type="status" value="NOT_ANNOTATED_CDS"/>
    <property type="molecule type" value="Genomic_DNA"/>
</dbReference>
<evidence type="ECO:0000313" key="4">
    <source>
        <dbReference type="Proteomes" id="UP000596661"/>
    </source>
</evidence>
<dbReference type="CDD" id="cd02440">
    <property type="entry name" value="AdoMet_MTases"/>
    <property type="match status" value="1"/>
</dbReference>
<reference evidence="3" key="2">
    <citation type="submission" date="2021-03" db="UniProtKB">
        <authorList>
            <consortium name="EnsemblPlants"/>
        </authorList>
    </citation>
    <scope>IDENTIFICATION</scope>
</reference>
<feature type="domain" description="Reverse transcriptase Ty1/copia-type" evidence="2">
    <location>
        <begin position="163"/>
        <end position="301"/>
    </location>
</feature>
<reference evidence="3" key="1">
    <citation type="submission" date="2018-11" db="EMBL/GenBank/DDBJ databases">
        <authorList>
            <person name="Grassa J C."/>
        </authorList>
    </citation>
    <scope>NUCLEOTIDE SEQUENCE [LARGE SCALE GENOMIC DNA]</scope>
</reference>
<evidence type="ECO:0000259" key="2">
    <source>
        <dbReference type="Pfam" id="PF07727"/>
    </source>
</evidence>
<dbReference type="SUPFAM" id="SSF53335">
    <property type="entry name" value="S-adenosyl-L-methionine-dependent methyltransferases"/>
    <property type="match status" value="1"/>
</dbReference>
<sequence length="727" mass="80956">MSQMSPMHQMHPHNPISHGPVPSSNTNQTTIIPTPSQLPVPQPPTNSHPMTTRSKNGVHKPKAYLATNHPLPKSLTPTEPKTLKQALADPKWFKAMQDEYIALKKMEHGPWDRFHRHIQSGCQTSNNSIAPHHCCNKQLANKPAGCFECILKWLTQRNRVHAPAPGFVDAEKRTHVCKLHNALYGLKQAPRAWNDTLKQTLFQKGFFASRSNTSLFIRGSAKDLVLQVYVDDIIITGPNNTVINSLIKELNQVFCINNLGPLHYFLGVEIARNATGMYLSQTKYISDLLVKLHMDGAKLSPNPTSSTHKLSLSEGEPFMDQTLYKSTLGALQYLTLTRPGVAFIINKLSQFIHAPTTVHWEACKMLFRYLKGAIHEGLLIRPAPQLCLQAYSDADWASCPDDRQSTGGYAIFFGGNLVSWSAKKQPVVARSSTESEFRALANTAAELRWLCFVLIELKVPLPTTPIIWVDNLGAASLAANPDPNSKHLGTTVWDASLVFVKFLEKNCRRGKFSPSKLKGKRVIELGAGCGVAGFGMALLGCDVVMTDQKEVLPLLRRNVERNTSTIMQMNPDSFGSIKVAELSWGNEDDIRAVVPPFDYVIGTDVVYAEHLLQPLLQTIYALSGPKTTLMVGYEIRSTSVHEQMLSMWKENFEVKIVPNSKMDDTYQHPSIQLFIMGSKPQAGTSERNFKGIDRITDEAKTNDITSKGFDEAEDEVETNQRTFKGID</sequence>
<dbReference type="Gene3D" id="3.40.50.150">
    <property type="entry name" value="Vaccinia Virus protein VP39"/>
    <property type="match status" value="1"/>
</dbReference>
<dbReference type="InterPro" id="IPR013103">
    <property type="entry name" value="RVT_2"/>
</dbReference>
<feature type="region of interest" description="Disordered" evidence="1">
    <location>
        <begin position="1"/>
        <end position="56"/>
    </location>
</feature>
<dbReference type="InterPro" id="IPR043502">
    <property type="entry name" value="DNA/RNA_pol_sf"/>
</dbReference>
<dbReference type="Pfam" id="PF07727">
    <property type="entry name" value="RVT_2"/>
    <property type="match status" value="1"/>
</dbReference>
<dbReference type="Gramene" id="evm.model.06.845">
    <property type="protein sequence ID" value="cds.evm.model.06.845"/>
    <property type="gene ID" value="evm.TU.06.845"/>
</dbReference>
<dbReference type="InterPro" id="IPR019410">
    <property type="entry name" value="Methyltransf_16"/>
</dbReference>
<evidence type="ECO:0000256" key="1">
    <source>
        <dbReference type="SAM" id="MobiDB-lite"/>
    </source>
</evidence>
<dbReference type="InterPro" id="IPR029063">
    <property type="entry name" value="SAM-dependent_MTases_sf"/>
</dbReference>
<dbReference type="CDD" id="cd09272">
    <property type="entry name" value="RNase_HI_RT_Ty1"/>
    <property type="match status" value="1"/>
</dbReference>